<keyword evidence="4" id="KW-0324">Glycolysis</keyword>
<feature type="binding site" evidence="7">
    <location>
        <position position="65"/>
    </location>
    <ligand>
        <name>substrate</name>
    </ligand>
</feature>
<feature type="binding site" evidence="7">
    <location>
        <begin position="91"/>
        <end position="94"/>
    </location>
    <ligand>
        <name>substrate</name>
    </ligand>
</feature>
<evidence type="ECO:0000256" key="3">
    <source>
        <dbReference type="ARBA" id="ARBA00022432"/>
    </source>
</evidence>
<dbReference type="InterPro" id="IPR005952">
    <property type="entry name" value="Phosphogly_mut1"/>
</dbReference>
<sequence>MACMTTLIIVRHGNTFEKGETPRRAGARTDLPLTETGRSQGRAIGQWLKTNGYYPEAVYCSQLQRTKETAEQALQEAGYKEPVFPLAIFNEVDYGPDEDLPEDAVVARLGEQALHDWDKKAIVPDGWLFDPQKCIEDWKNFASHIVEDKQDCVMVATSNGVARFAPYITGDFEAFSRDHSIKISTGAICVLKYDNGRWSVIDWNVKPTC</sequence>
<protein>
    <recommendedName>
        <fullName evidence="2">phosphoglycerate mutase (2,3-diphosphoglycerate-dependent)</fullName>
        <ecNumber evidence="2">5.4.2.11</ecNumber>
    </recommendedName>
</protein>
<gene>
    <name evidence="8" type="ORF">DI551_03550</name>
</gene>
<dbReference type="EC" id="5.4.2.11" evidence="2"/>
<dbReference type="InterPro" id="IPR013078">
    <property type="entry name" value="His_Pase_superF_clade-1"/>
</dbReference>
<evidence type="ECO:0000256" key="5">
    <source>
        <dbReference type="ARBA" id="ARBA00023235"/>
    </source>
</evidence>
<feature type="active site" description="Tele-phosphohistidine intermediate" evidence="6">
    <location>
        <position position="12"/>
    </location>
</feature>
<comment type="similarity">
    <text evidence="1">Belongs to the phosphoglycerate mutase family. BPG-dependent PGAM subfamily.</text>
</comment>
<dbReference type="AlphaFoldDB" id="A0A2W5N1J2"/>
<dbReference type="PANTHER" id="PTHR11931">
    <property type="entry name" value="PHOSPHOGLYCERATE MUTASE"/>
    <property type="match status" value="1"/>
</dbReference>
<keyword evidence="5" id="KW-0413">Isomerase</keyword>
<dbReference type="CDD" id="cd07067">
    <property type="entry name" value="HP_PGM_like"/>
    <property type="match status" value="1"/>
</dbReference>
<proteinExistence type="inferred from homology"/>
<dbReference type="Pfam" id="PF00300">
    <property type="entry name" value="His_Phos_1"/>
    <property type="match status" value="1"/>
</dbReference>
<evidence type="ECO:0000256" key="6">
    <source>
        <dbReference type="PIRSR" id="PIRSR613078-1"/>
    </source>
</evidence>
<evidence type="ECO:0000256" key="4">
    <source>
        <dbReference type="ARBA" id="ARBA00023152"/>
    </source>
</evidence>
<keyword evidence="3" id="KW-0312">Gluconeogenesis</keyword>
<evidence type="ECO:0000313" key="8">
    <source>
        <dbReference type="EMBL" id="PZQ47381.1"/>
    </source>
</evidence>
<name>A0A2W5N1J2_9BACT</name>
<dbReference type="GO" id="GO:0004619">
    <property type="term" value="F:phosphoglycerate mutase activity"/>
    <property type="evidence" value="ECO:0007669"/>
    <property type="project" value="UniProtKB-EC"/>
</dbReference>
<dbReference type="Gene3D" id="3.40.50.1240">
    <property type="entry name" value="Phosphoglycerate mutase-like"/>
    <property type="match status" value="1"/>
</dbReference>
<dbReference type="GO" id="GO:0006096">
    <property type="term" value="P:glycolytic process"/>
    <property type="evidence" value="ECO:0007669"/>
    <property type="project" value="UniProtKB-KW"/>
</dbReference>
<dbReference type="Proteomes" id="UP000249417">
    <property type="component" value="Unassembled WGS sequence"/>
</dbReference>
<comment type="caution">
    <text evidence="8">The sequence shown here is derived from an EMBL/GenBank/DDBJ whole genome shotgun (WGS) entry which is preliminary data.</text>
</comment>
<dbReference type="GO" id="GO:0006094">
    <property type="term" value="P:gluconeogenesis"/>
    <property type="evidence" value="ECO:0007669"/>
    <property type="project" value="UniProtKB-KW"/>
</dbReference>
<dbReference type="EMBL" id="QFQB01000014">
    <property type="protein sequence ID" value="PZQ47381.1"/>
    <property type="molecule type" value="Genomic_DNA"/>
</dbReference>
<evidence type="ECO:0000256" key="7">
    <source>
        <dbReference type="PIRSR" id="PIRSR613078-2"/>
    </source>
</evidence>
<accession>A0A2W5N1J2</accession>
<dbReference type="SMART" id="SM00855">
    <property type="entry name" value="PGAM"/>
    <property type="match status" value="1"/>
</dbReference>
<organism evidence="8 9">
    <name type="scientific">Micavibrio aeruginosavorus</name>
    <dbReference type="NCBI Taxonomy" id="349221"/>
    <lineage>
        <taxon>Bacteria</taxon>
        <taxon>Pseudomonadati</taxon>
        <taxon>Bdellovibrionota</taxon>
        <taxon>Bdellovibrionia</taxon>
        <taxon>Bdellovibrionales</taxon>
        <taxon>Pseudobdellovibrionaceae</taxon>
        <taxon>Micavibrio</taxon>
    </lineage>
</organism>
<reference evidence="8 9" key="1">
    <citation type="submission" date="2017-08" db="EMBL/GenBank/DDBJ databases">
        <title>Infants hospitalized years apart are colonized by the same room-sourced microbial strains.</title>
        <authorList>
            <person name="Brooks B."/>
            <person name="Olm M.R."/>
            <person name="Firek B.A."/>
            <person name="Baker R."/>
            <person name="Thomas B.C."/>
            <person name="Morowitz M.J."/>
            <person name="Banfield J.F."/>
        </authorList>
    </citation>
    <scope>NUCLEOTIDE SEQUENCE [LARGE SCALE GENOMIC DNA]</scope>
    <source>
        <strain evidence="8">S2_005_002_R2_29</strain>
    </source>
</reference>
<feature type="active site" description="Proton donor/acceptor" evidence="6">
    <location>
        <position position="91"/>
    </location>
</feature>
<dbReference type="SUPFAM" id="SSF53254">
    <property type="entry name" value="Phosphoglycerate mutase-like"/>
    <property type="match status" value="1"/>
</dbReference>
<dbReference type="InterPro" id="IPR029033">
    <property type="entry name" value="His_PPase_superfam"/>
</dbReference>
<evidence type="ECO:0000256" key="1">
    <source>
        <dbReference type="ARBA" id="ARBA00006717"/>
    </source>
</evidence>
<evidence type="ECO:0000313" key="9">
    <source>
        <dbReference type="Proteomes" id="UP000249417"/>
    </source>
</evidence>
<evidence type="ECO:0000256" key="2">
    <source>
        <dbReference type="ARBA" id="ARBA00012028"/>
    </source>
</evidence>